<dbReference type="EMBL" id="LR214951">
    <property type="protein sequence ID" value="VEU59761.1"/>
    <property type="molecule type" value="Genomic_DNA"/>
</dbReference>
<dbReference type="KEGG" id="mnu:NCTC10166_00746"/>
<dbReference type="Pfam" id="PF13391">
    <property type="entry name" value="HNH_2"/>
    <property type="match status" value="1"/>
</dbReference>
<evidence type="ECO:0000259" key="1">
    <source>
        <dbReference type="Pfam" id="PF13391"/>
    </source>
</evidence>
<feature type="domain" description="HNH nuclease" evidence="1">
    <location>
        <begin position="305"/>
        <end position="361"/>
    </location>
</feature>
<proteinExistence type="predicted"/>
<dbReference type="AlphaFoldDB" id="A0A449A677"/>
<evidence type="ECO:0000313" key="3">
    <source>
        <dbReference type="Proteomes" id="UP000289440"/>
    </source>
</evidence>
<dbReference type="InterPro" id="IPR003615">
    <property type="entry name" value="HNH_nuc"/>
</dbReference>
<gene>
    <name evidence="2" type="ORF">NCTC10166_00746</name>
</gene>
<organism evidence="2 3">
    <name type="scientific">Mesomycoplasma neurolyticum</name>
    <dbReference type="NCBI Taxonomy" id="2120"/>
    <lineage>
        <taxon>Bacteria</taxon>
        <taxon>Bacillati</taxon>
        <taxon>Mycoplasmatota</taxon>
        <taxon>Mycoplasmoidales</taxon>
        <taxon>Metamycoplasmataceae</taxon>
        <taxon>Mesomycoplasma</taxon>
    </lineage>
</organism>
<dbReference type="RefSeq" id="WP_129720130.1">
    <property type="nucleotide sequence ID" value="NZ_LR214951.1"/>
</dbReference>
<evidence type="ECO:0000313" key="2">
    <source>
        <dbReference type="EMBL" id="VEU59761.1"/>
    </source>
</evidence>
<dbReference type="Proteomes" id="UP000289440">
    <property type="component" value="Chromosome"/>
</dbReference>
<reference evidence="2 3" key="1">
    <citation type="submission" date="2019-01" db="EMBL/GenBank/DDBJ databases">
        <authorList>
            <consortium name="Pathogen Informatics"/>
        </authorList>
    </citation>
    <scope>NUCLEOTIDE SEQUENCE [LARGE SCALE GENOMIC DNA]</scope>
    <source>
        <strain evidence="2 3">NCTC10166</strain>
    </source>
</reference>
<dbReference type="OrthoDB" id="5678128at2"/>
<sequence>MEILISKKFISNLLTLRKRDWKEDLNNNDIFDKIKKTLIFDEKIKFFEKVTFKIINNSFQGVYLPKKKEIICFTQMLNFLGKTRSRNTFISQNSYTAYKFSNQKNVKLSISINPFDLEEHRSYVNINSIKKDLMNLHFLSIKINKSIIFDASKLINCYSSIETYVHFRNEIKNKNSKNNSTYTKIFNSEKEIVVYGRLDGANFSDFIFTLLIIKKLNFKKYKLFFSEIFGYKKNKTINSKYKEIQELGYEILDFSSTTNSLNKIDINYIDELKRNQKLFTKQIIENYSKFLNVNKCFACDYNISTNLIASHIHRYSDIKNDYKNKKIDFIGAQKLISSGNNGFFLCPNHDKEFEKGFIFFNYNKKIFEANPKMLNEELFLNVKNKIQSQNFQKISFNLEFKKNLENHIKRISI</sequence>
<keyword evidence="3" id="KW-1185">Reference proteome</keyword>
<name>A0A449A677_9BACT</name>
<protein>
    <recommendedName>
        <fullName evidence="1">HNH nuclease domain-containing protein</fullName>
    </recommendedName>
</protein>
<accession>A0A449A677</accession>